<evidence type="ECO:0000256" key="7">
    <source>
        <dbReference type="SAM" id="Phobius"/>
    </source>
</evidence>
<comment type="caution">
    <text evidence="9">The sequence shown here is derived from an EMBL/GenBank/DDBJ whole genome shotgun (WGS) entry which is preliminary data.</text>
</comment>
<dbReference type="GO" id="GO:0005886">
    <property type="term" value="C:plasma membrane"/>
    <property type="evidence" value="ECO:0007669"/>
    <property type="project" value="UniProtKB-SubCell"/>
</dbReference>
<dbReference type="InterPro" id="IPR036259">
    <property type="entry name" value="MFS_trans_sf"/>
</dbReference>
<reference evidence="9 10" key="1">
    <citation type="submission" date="2019-04" db="EMBL/GenBank/DDBJ databases">
        <title>Cohnella sp. nov., isolated from soil.</title>
        <authorList>
            <person name="Kim W."/>
        </authorList>
    </citation>
    <scope>NUCLEOTIDE SEQUENCE [LARGE SCALE GENOMIC DNA]</scope>
    <source>
        <strain evidence="9 10">CAU 1483</strain>
    </source>
</reference>
<dbReference type="PANTHER" id="PTHR43414">
    <property type="entry name" value="MULTIDRUG RESISTANCE PROTEIN MDTG"/>
    <property type="match status" value="1"/>
</dbReference>
<feature type="domain" description="Major facilitator superfamily (MFS) profile" evidence="8">
    <location>
        <begin position="7"/>
        <end position="397"/>
    </location>
</feature>
<evidence type="ECO:0000256" key="5">
    <source>
        <dbReference type="ARBA" id="ARBA00022989"/>
    </source>
</evidence>
<feature type="transmembrane region" description="Helical" evidence="7">
    <location>
        <begin position="12"/>
        <end position="33"/>
    </location>
</feature>
<evidence type="ECO:0000256" key="3">
    <source>
        <dbReference type="ARBA" id="ARBA00022475"/>
    </source>
</evidence>
<dbReference type="PRINTS" id="PR01035">
    <property type="entry name" value="TCRTETA"/>
</dbReference>
<evidence type="ECO:0000313" key="9">
    <source>
        <dbReference type="EMBL" id="TJY43537.1"/>
    </source>
</evidence>
<dbReference type="PANTHER" id="PTHR43414:SF6">
    <property type="entry name" value="MULTIDRUG RESISTANCE PROTEIN MDTG"/>
    <property type="match status" value="1"/>
</dbReference>
<feature type="transmembrane region" description="Helical" evidence="7">
    <location>
        <begin position="45"/>
        <end position="67"/>
    </location>
</feature>
<feature type="transmembrane region" description="Helical" evidence="7">
    <location>
        <begin position="374"/>
        <end position="393"/>
    </location>
</feature>
<keyword evidence="5 7" id="KW-1133">Transmembrane helix</keyword>
<accession>A0A4U0FFA1</accession>
<dbReference type="RefSeq" id="WP_136776898.1">
    <property type="nucleotide sequence ID" value="NZ_SUPK01000002.1"/>
</dbReference>
<name>A0A4U0FFA1_9BACL</name>
<evidence type="ECO:0000256" key="6">
    <source>
        <dbReference type="ARBA" id="ARBA00023136"/>
    </source>
</evidence>
<feature type="transmembrane region" description="Helical" evidence="7">
    <location>
        <begin position="207"/>
        <end position="231"/>
    </location>
</feature>
<dbReference type="Gene3D" id="1.20.1250.20">
    <property type="entry name" value="MFS general substrate transporter like domains"/>
    <property type="match status" value="2"/>
</dbReference>
<sequence>MQRWKVNLAVLWFGNFLVMSGMTMITPFLALYLKTDLGLTNEHEIGVWAGLIFAANFATSFLFQPIWGRLSDRYGRKIMLLRSGFGMAFVMVLMGFATTAWHLLALRMLNGVISGFQPAAVSLVSASTPKERMGFAMGTLQSGGTAGVILGPLLGGMMADTFGFRPIFYITGTLMFLASVLSWVMVKEKFDRSAAAKAPQVSIIKGFQELIVIRQIPVLLTITLLIQFAMLSPMALMPLYVEKLHGTTHNLAFWAGLVGAVTGLSNMLFSPLLGWLGDRIGAKTILIISLAGSAVMFVPQAFSTSVGELLVYRFLLGCFMGGLIPTVNSLLRANTPDGMESRAFGFNSSAMSLGNMLGPVVGGLLSGPFGIEGLFLLSAVLLLANAVWTFTALRRAASPNAGRRLA</sequence>
<keyword evidence="2" id="KW-0813">Transport</keyword>
<feature type="transmembrane region" description="Helical" evidence="7">
    <location>
        <begin position="79"/>
        <end position="102"/>
    </location>
</feature>
<dbReference type="InterPro" id="IPR001958">
    <property type="entry name" value="Tet-R_TetA/multi-R_MdtG-like"/>
</dbReference>
<keyword evidence="6 7" id="KW-0472">Membrane</keyword>
<dbReference type="OrthoDB" id="65739at2"/>
<dbReference type="EMBL" id="SUPK01000002">
    <property type="protein sequence ID" value="TJY43537.1"/>
    <property type="molecule type" value="Genomic_DNA"/>
</dbReference>
<dbReference type="InterPro" id="IPR011701">
    <property type="entry name" value="MFS"/>
</dbReference>
<comment type="subcellular location">
    <subcellularLocation>
        <location evidence="1">Cell membrane</location>
        <topology evidence="1">Multi-pass membrane protein</topology>
    </subcellularLocation>
</comment>
<dbReference type="Proteomes" id="UP000309673">
    <property type="component" value="Unassembled WGS sequence"/>
</dbReference>
<dbReference type="GO" id="GO:0022857">
    <property type="term" value="F:transmembrane transporter activity"/>
    <property type="evidence" value="ECO:0007669"/>
    <property type="project" value="InterPro"/>
</dbReference>
<proteinExistence type="predicted"/>
<keyword evidence="10" id="KW-1185">Reference proteome</keyword>
<evidence type="ECO:0000313" key="10">
    <source>
        <dbReference type="Proteomes" id="UP000309673"/>
    </source>
</evidence>
<dbReference type="AlphaFoldDB" id="A0A4U0FFA1"/>
<gene>
    <name evidence="9" type="ORF">E5161_06590</name>
</gene>
<feature type="transmembrane region" description="Helical" evidence="7">
    <location>
        <begin position="343"/>
        <end position="362"/>
    </location>
</feature>
<dbReference type="PROSITE" id="PS50850">
    <property type="entry name" value="MFS"/>
    <property type="match status" value="1"/>
</dbReference>
<feature type="transmembrane region" description="Helical" evidence="7">
    <location>
        <begin position="280"/>
        <end position="298"/>
    </location>
</feature>
<dbReference type="Pfam" id="PF07690">
    <property type="entry name" value="MFS_1"/>
    <property type="match status" value="1"/>
</dbReference>
<evidence type="ECO:0000256" key="1">
    <source>
        <dbReference type="ARBA" id="ARBA00004651"/>
    </source>
</evidence>
<feature type="transmembrane region" description="Helical" evidence="7">
    <location>
        <begin position="251"/>
        <end position="273"/>
    </location>
</feature>
<keyword evidence="4 7" id="KW-0812">Transmembrane</keyword>
<organism evidence="9 10">
    <name type="scientific">Cohnella pontilimi</name>
    <dbReference type="NCBI Taxonomy" id="2564100"/>
    <lineage>
        <taxon>Bacteria</taxon>
        <taxon>Bacillati</taxon>
        <taxon>Bacillota</taxon>
        <taxon>Bacilli</taxon>
        <taxon>Bacillales</taxon>
        <taxon>Paenibacillaceae</taxon>
        <taxon>Cohnella</taxon>
    </lineage>
</organism>
<protein>
    <submittedName>
        <fullName evidence="9">Multidrug efflux MFS transporter</fullName>
    </submittedName>
</protein>
<feature type="transmembrane region" description="Helical" evidence="7">
    <location>
        <begin position="167"/>
        <end position="186"/>
    </location>
</feature>
<keyword evidence="3" id="KW-1003">Cell membrane</keyword>
<dbReference type="InterPro" id="IPR020846">
    <property type="entry name" value="MFS_dom"/>
</dbReference>
<evidence type="ECO:0000259" key="8">
    <source>
        <dbReference type="PROSITE" id="PS50850"/>
    </source>
</evidence>
<evidence type="ECO:0000256" key="2">
    <source>
        <dbReference type="ARBA" id="ARBA00022448"/>
    </source>
</evidence>
<evidence type="ECO:0000256" key="4">
    <source>
        <dbReference type="ARBA" id="ARBA00022692"/>
    </source>
</evidence>
<feature type="transmembrane region" description="Helical" evidence="7">
    <location>
        <begin position="310"/>
        <end position="331"/>
    </location>
</feature>
<dbReference type="SUPFAM" id="SSF103473">
    <property type="entry name" value="MFS general substrate transporter"/>
    <property type="match status" value="1"/>
</dbReference>